<proteinExistence type="predicted"/>
<dbReference type="EMBL" id="JAUSRB010000002">
    <property type="protein sequence ID" value="MDP9862740.1"/>
    <property type="molecule type" value="Genomic_DNA"/>
</dbReference>
<dbReference type="Proteomes" id="UP001230426">
    <property type="component" value="Unassembled WGS sequence"/>
</dbReference>
<organism evidence="2 3">
    <name type="scientific">Streptosporangium brasiliense</name>
    <dbReference type="NCBI Taxonomy" id="47480"/>
    <lineage>
        <taxon>Bacteria</taxon>
        <taxon>Bacillati</taxon>
        <taxon>Actinomycetota</taxon>
        <taxon>Actinomycetes</taxon>
        <taxon>Streptosporangiales</taxon>
        <taxon>Streptosporangiaceae</taxon>
        <taxon>Streptosporangium</taxon>
    </lineage>
</organism>
<evidence type="ECO:0000256" key="1">
    <source>
        <dbReference type="SAM" id="MobiDB-lite"/>
    </source>
</evidence>
<protein>
    <submittedName>
        <fullName evidence="2">Uncharacterized protein</fullName>
    </submittedName>
</protein>
<gene>
    <name evidence="2" type="ORF">J2S55_002006</name>
</gene>
<keyword evidence="3" id="KW-1185">Reference proteome</keyword>
<comment type="caution">
    <text evidence="2">The sequence shown here is derived from an EMBL/GenBank/DDBJ whole genome shotgun (WGS) entry which is preliminary data.</text>
</comment>
<reference evidence="2 3" key="1">
    <citation type="submission" date="2023-07" db="EMBL/GenBank/DDBJ databases">
        <title>Sequencing the genomes of 1000 actinobacteria strains.</title>
        <authorList>
            <person name="Klenk H.-P."/>
        </authorList>
    </citation>
    <scope>NUCLEOTIDE SEQUENCE [LARGE SCALE GENOMIC DNA]</scope>
    <source>
        <strain evidence="2 3">DSM 44109</strain>
    </source>
</reference>
<evidence type="ECO:0000313" key="3">
    <source>
        <dbReference type="Proteomes" id="UP001230426"/>
    </source>
</evidence>
<evidence type="ECO:0000313" key="2">
    <source>
        <dbReference type="EMBL" id="MDP9862740.1"/>
    </source>
</evidence>
<name>A0ABT9R0J9_9ACTN</name>
<feature type="region of interest" description="Disordered" evidence="1">
    <location>
        <begin position="1"/>
        <end position="37"/>
    </location>
</feature>
<sequence>MTARRTAVARTRPVTGTAGDRTPYGGGPHAAGDGAGW</sequence>
<accession>A0ABT9R0J9</accession>
<feature type="compositionally biased region" description="Gly residues" evidence="1">
    <location>
        <begin position="24"/>
        <end position="37"/>
    </location>
</feature>
<feature type="compositionally biased region" description="Low complexity" evidence="1">
    <location>
        <begin position="1"/>
        <end position="18"/>
    </location>
</feature>